<dbReference type="InterPro" id="IPR036388">
    <property type="entry name" value="WH-like_DNA-bd_sf"/>
</dbReference>
<protein>
    <submittedName>
        <fullName evidence="10">RNA polymerase sigma factor</fullName>
    </submittedName>
</protein>
<reference evidence="9" key="1">
    <citation type="submission" date="2022-10" db="EMBL/GenBank/DDBJ databases">
        <authorList>
            <person name="Chen Y."/>
            <person name="Dougan E. K."/>
            <person name="Chan C."/>
            <person name="Rhodes N."/>
            <person name="Thang M."/>
        </authorList>
    </citation>
    <scope>NUCLEOTIDE SEQUENCE</scope>
</reference>
<reference evidence="10 11" key="2">
    <citation type="submission" date="2024-05" db="EMBL/GenBank/DDBJ databases">
        <authorList>
            <person name="Chen Y."/>
            <person name="Shah S."/>
            <person name="Dougan E. K."/>
            <person name="Thang M."/>
            <person name="Chan C."/>
        </authorList>
    </citation>
    <scope>NUCLEOTIDE SEQUENCE [LARGE SCALE GENOMIC DNA]</scope>
</reference>
<dbReference type="GO" id="GO:0003677">
    <property type="term" value="F:DNA binding"/>
    <property type="evidence" value="ECO:0007669"/>
    <property type="project" value="UniProtKB-KW"/>
</dbReference>
<dbReference type="SUPFAM" id="SSF50156">
    <property type="entry name" value="PDZ domain-like"/>
    <property type="match status" value="1"/>
</dbReference>
<dbReference type="EMBL" id="CAMXCT030000001">
    <property type="protein sequence ID" value="CAL4758729.1"/>
    <property type="molecule type" value="Genomic_DNA"/>
</dbReference>
<evidence type="ECO:0000256" key="4">
    <source>
        <dbReference type="ARBA" id="ARBA00023125"/>
    </source>
</evidence>
<dbReference type="SUPFAM" id="SSF88946">
    <property type="entry name" value="Sigma2 domain of RNA polymerase sigma factors"/>
    <property type="match status" value="1"/>
</dbReference>
<dbReference type="GO" id="GO:0016987">
    <property type="term" value="F:sigma factor activity"/>
    <property type="evidence" value="ECO:0007669"/>
    <property type="project" value="UniProtKB-KW"/>
</dbReference>
<proteinExistence type="inferred from homology"/>
<dbReference type="EMBL" id="CAMXCT020000001">
    <property type="protein sequence ID" value="CAL1124792.1"/>
    <property type="molecule type" value="Genomic_DNA"/>
</dbReference>
<feature type="region of interest" description="Disordered" evidence="7">
    <location>
        <begin position="287"/>
        <end position="332"/>
    </location>
</feature>
<keyword evidence="4" id="KW-0238">DNA-binding</keyword>
<comment type="caution">
    <text evidence="9">The sequence shown here is derived from an EMBL/GenBank/DDBJ whole genome shotgun (WGS) entry which is preliminary data.</text>
</comment>
<evidence type="ECO:0000256" key="7">
    <source>
        <dbReference type="SAM" id="MobiDB-lite"/>
    </source>
</evidence>
<dbReference type="Proteomes" id="UP001152797">
    <property type="component" value="Unassembled WGS sequence"/>
</dbReference>
<dbReference type="SMART" id="SM00228">
    <property type="entry name" value="PDZ"/>
    <property type="match status" value="1"/>
</dbReference>
<keyword evidence="2" id="KW-0805">Transcription regulation</keyword>
<evidence type="ECO:0000256" key="6">
    <source>
        <dbReference type="SAM" id="Coils"/>
    </source>
</evidence>
<dbReference type="InterPro" id="IPR013325">
    <property type="entry name" value="RNA_pol_sigma_r2"/>
</dbReference>
<comment type="similarity">
    <text evidence="1">Belongs to the sigma-70 factor family. ECF subfamily.</text>
</comment>
<dbReference type="InterPro" id="IPR036034">
    <property type="entry name" value="PDZ_sf"/>
</dbReference>
<name>A0A9P1BDP1_9DINO</name>
<dbReference type="Pfam" id="PF08281">
    <property type="entry name" value="Sigma70_r4_2"/>
    <property type="match status" value="1"/>
</dbReference>
<keyword evidence="11" id="KW-1185">Reference proteome</keyword>
<evidence type="ECO:0000313" key="10">
    <source>
        <dbReference type="EMBL" id="CAL4758729.1"/>
    </source>
</evidence>
<evidence type="ECO:0000313" key="9">
    <source>
        <dbReference type="EMBL" id="CAI3971417.1"/>
    </source>
</evidence>
<feature type="domain" description="PDZ" evidence="8">
    <location>
        <begin position="493"/>
        <end position="576"/>
    </location>
</feature>
<evidence type="ECO:0000256" key="1">
    <source>
        <dbReference type="ARBA" id="ARBA00010641"/>
    </source>
</evidence>
<dbReference type="InterPro" id="IPR014284">
    <property type="entry name" value="RNA_pol_sigma-70_dom"/>
</dbReference>
<dbReference type="EMBL" id="CAMXCT010000001">
    <property type="protein sequence ID" value="CAI3971417.1"/>
    <property type="molecule type" value="Genomic_DNA"/>
</dbReference>
<dbReference type="Pfam" id="PF13180">
    <property type="entry name" value="PDZ_2"/>
    <property type="match status" value="1"/>
</dbReference>
<keyword evidence="3" id="KW-0731">Sigma factor</keyword>
<sequence length="754" mass="84352">MEQSDSPKIDWAAELKQHDRWLRTVVFARCGERAAIDEVMQEVALAAVAQRRPLNDPTKVRPWLYRLAVLQSLLYRRRKGRQRKLVDRYFQRNDITAEAPTADPLVWLLSDERRQTIRKALEQLSPRDKELLLLKYTEDWSYRQIADHLGMTNSWTMNDSHEFESNDNQRLIDRLVDGELSEHERQTLLESLDTTPDGWRRCALTFLEAQELQRVLPKLPTEDLAESTGSISVAFESPREGSMLSLGRVLSIAASVMVGLTLGLVLRGTGHSNDNATAPAIVDATPTNEAPSEEVQIAEQTPESPSVAEEAPAESDTPANEQPNAEAPQQRLPVWRNVALAMHDTESETPLEWPMAEGDEVDLQWLYSQPSALSDDMVQQIQQLGHEVNVVRELFPVRLEDGRHGIVPIDRVELRYVKMQKQTWKAWFAQVGVATLVLMTGAWVQAQDKPDSEPDAVGQLRQMINQALQSDTAGELRRYLEGTVESVQNPSPYWLGVTCVPISDAMRSQLDLPEGEGLLVVAVAPDGPAAAAGIEVHDVLYEAGATMLSNVGDLVDAIDVSSEEEGVLSVELLRKGEPVEVEVEPAKRPEGLTEQLTEEANALINRLQAEGESLRLSIPRPGAIVQELAQSFELPENMSITVTHEGAQPARIVVKRDDQVWELSEEDLSALPAEVRPYVRQALGYLPTGRIAISPPKGEGEIRVPALRRLEDQVNRTVERGEDALERRLQRLNERLEKLEKELAEEQDDSQSDE</sequence>
<dbReference type="InterPro" id="IPR013324">
    <property type="entry name" value="RNA_pol_sigma_r3/r4-like"/>
</dbReference>
<evidence type="ECO:0000313" key="11">
    <source>
        <dbReference type="Proteomes" id="UP001152797"/>
    </source>
</evidence>
<dbReference type="PANTHER" id="PTHR43133">
    <property type="entry name" value="RNA POLYMERASE ECF-TYPE SIGMA FACTO"/>
    <property type="match status" value="1"/>
</dbReference>
<keyword evidence="5" id="KW-0804">Transcription</keyword>
<dbReference type="Gene3D" id="1.10.1740.10">
    <property type="match status" value="1"/>
</dbReference>
<dbReference type="SUPFAM" id="SSF88659">
    <property type="entry name" value="Sigma3 and sigma4 domains of RNA polymerase sigma factors"/>
    <property type="match status" value="1"/>
</dbReference>
<evidence type="ECO:0000256" key="3">
    <source>
        <dbReference type="ARBA" id="ARBA00023082"/>
    </source>
</evidence>
<evidence type="ECO:0000256" key="5">
    <source>
        <dbReference type="ARBA" id="ARBA00023163"/>
    </source>
</evidence>
<organism evidence="9">
    <name type="scientific">Cladocopium goreaui</name>
    <dbReference type="NCBI Taxonomy" id="2562237"/>
    <lineage>
        <taxon>Eukaryota</taxon>
        <taxon>Sar</taxon>
        <taxon>Alveolata</taxon>
        <taxon>Dinophyceae</taxon>
        <taxon>Suessiales</taxon>
        <taxon>Symbiodiniaceae</taxon>
        <taxon>Cladocopium</taxon>
    </lineage>
</organism>
<feature type="coiled-coil region" evidence="6">
    <location>
        <begin position="707"/>
        <end position="753"/>
    </location>
</feature>
<dbReference type="InterPro" id="IPR039425">
    <property type="entry name" value="RNA_pol_sigma-70-like"/>
</dbReference>
<dbReference type="AlphaFoldDB" id="A0A9P1BDP1"/>
<dbReference type="InterPro" id="IPR001478">
    <property type="entry name" value="PDZ"/>
</dbReference>
<accession>A0A9P1BDP1</accession>
<dbReference type="PANTHER" id="PTHR43133:SF8">
    <property type="entry name" value="RNA POLYMERASE SIGMA FACTOR HI_1459-RELATED"/>
    <property type="match status" value="1"/>
</dbReference>
<gene>
    <name evidence="9" type="ORF">C1SCF055_LOCUS7</name>
</gene>
<keyword evidence="6" id="KW-0175">Coiled coil</keyword>
<dbReference type="Gene3D" id="2.30.42.10">
    <property type="match status" value="1"/>
</dbReference>
<evidence type="ECO:0000256" key="2">
    <source>
        <dbReference type="ARBA" id="ARBA00023015"/>
    </source>
</evidence>
<dbReference type="GO" id="GO:0006352">
    <property type="term" value="P:DNA-templated transcription initiation"/>
    <property type="evidence" value="ECO:0007669"/>
    <property type="project" value="InterPro"/>
</dbReference>
<dbReference type="InterPro" id="IPR013249">
    <property type="entry name" value="RNA_pol_sigma70_r4_t2"/>
</dbReference>
<dbReference type="Gene3D" id="1.10.10.10">
    <property type="entry name" value="Winged helix-like DNA-binding domain superfamily/Winged helix DNA-binding domain"/>
    <property type="match status" value="1"/>
</dbReference>
<dbReference type="NCBIfam" id="TIGR02937">
    <property type="entry name" value="sigma70-ECF"/>
    <property type="match status" value="1"/>
</dbReference>
<evidence type="ECO:0000259" key="8">
    <source>
        <dbReference type="SMART" id="SM00228"/>
    </source>
</evidence>